<dbReference type="EMBL" id="CP042301">
    <property type="protein sequence ID" value="QDZ01172.1"/>
    <property type="molecule type" value="Genomic_DNA"/>
</dbReference>
<feature type="chain" id="PRO_5022899027" evidence="1">
    <location>
        <begin position="25"/>
        <end position="350"/>
    </location>
</feature>
<feature type="signal peptide" evidence="1">
    <location>
        <begin position="1"/>
        <end position="24"/>
    </location>
</feature>
<organism evidence="2 3">
    <name type="scientific">Nitratireductor mangrovi</name>
    <dbReference type="NCBI Taxonomy" id="2599600"/>
    <lineage>
        <taxon>Bacteria</taxon>
        <taxon>Pseudomonadati</taxon>
        <taxon>Pseudomonadota</taxon>
        <taxon>Alphaproteobacteria</taxon>
        <taxon>Hyphomicrobiales</taxon>
        <taxon>Phyllobacteriaceae</taxon>
        <taxon>Nitratireductor</taxon>
    </lineage>
</organism>
<proteinExistence type="predicted"/>
<reference evidence="2" key="1">
    <citation type="submission" date="2020-04" db="EMBL/GenBank/DDBJ databases">
        <title>Nitratireductor sp. nov. isolated from mangrove soil.</title>
        <authorList>
            <person name="Ye Y."/>
        </authorList>
    </citation>
    <scope>NUCLEOTIDE SEQUENCE</scope>
    <source>
        <strain evidence="2">SY7</strain>
    </source>
</reference>
<keyword evidence="1" id="KW-0732">Signal</keyword>
<dbReference type="RefSeq" id="WP_146299817.1">
    <property type="nucleotide sequence ID" value="NZ_CP042301.2"/>
</dbReference>
<protein>
    <submittedName>
        <fullName evidence="2">C4-dicarboxylate ABC transporter substrate-binding protein</fullName>
    </submittedName>
</protein>
<dbReference type="PROSITE" id="PS51257">
    <property type="entry name" value="PROKAR_LIPOPROTEIN"/>
    <property type="match status" value="1"/>
</dbReference>
<name>A0A5B8L0F0_9HYPH</name>
<sequence length="350" mass="36839">MLQRKFSTLAVALTACLFAGAAQAQVNLTAETSSPGNSPHLSITHLADVLGKDGIASLQVQEGQTLTNSILNVAERKTDISAMPLVLHFLLEKGRGPFSKQGENGAALAANLRAIGPYNAGAYGLLAHESSNIRSWKDIAGKTVFNGPPRGAALVNARQAIQMAAGYKDGEDYKGLQANWGQLANILVDGSADAFVIPLTFPSERVIVAMSAGKVNIVSTPKDIYEGEAFQKLLAAPGNVPIEVAFGDMGYAPDQDVSLISEDAVFRGMGTAFTDVVHKDMDADLVKKITAAYIASMDELKAKAPYAKNINLGKLDAKASGFCGALSLKYHPGAIAAWEEAGYTVPDCAR</sequence>
<dbReference type="Proteomes" id="UP000321389">
    <property type="component" value="Chromosome"/>
</dbReference>
<keyword evidence="3" id="KW-1185">Reference proteome</keyword>
<gene>
    <name evidence="2" type="ORF">FQ775_12725</name>
</gene>
<evidence type="ECO:0000256" key="1">
    <source>
        <dbReference type="SAM" id="SignalP"/>
    </source>
</evidence>
<dbReference type="PANTHER" id="PTHR42941">
    <property type="entry name" value="SLL1037 PROTEIN"/>
    <property type="match status" value="1"/>
</dbReference>
<dbReference type="Gene3D" id="3.40.190.10">
    <property type="entry name" value="Periplasmic binding protein-like II"/>
    <property type="match status" value="2"/>
</dbReference>
<accession>A0A5B8L0F0</accession>
<dbReference type="InterPro" id="IPR011852">
    <property type="entry name" value="TRAP_TAXI"/>
</dbReference>
<dbReference type="SUPFAM" id="SSF53850">
    <property type="entry name" value="Periplasmic binding protein-like II"/>
    <property type="match status" value="1"/>
</dbReference>
<dbReference type="OrthoDB" id="8111384at2"/>
<dbReference type="Pfam" id="PF16868">
    <property type="entry name" value="NMT1_3"/>
    <property type="match status" value="1"/>
</dbReference>
<evidence type="ECO:0000313" key="2">
    <source>
        <dbReference type="EMBL" id="QDZ01172.1"/>
    </source>
</evidence>
<dbReference type="KEGG" id="niy:FQ775_12725"/>
<evidence type="ECO:0000313" key="3">
    <source>
        <dbReference type="Proteomes" id="UP000321389"/>
    </source>
</evidence>
<dbReference type="PANTHER" id="PTHR42941:SF1">
    <property type="entry name" value="SLL1037 PROTEIN"/>
    <property type="match status" value="1"/>
</dbReference>
<dbReference type="AlphaFoldDB" id="A0A5B8L0F0"/>